<organism evidence="2 3">
    <name type="scientific">Catenulispora pinistramenti</name>
    <dbReference type="NCBI Taxonomy" id="2705254"/>
    <lineage>
        <taxon>Bacteria</taxon>
        <taxon>Bacillati</taxon>
        <taxon>Actinomycetota</taxon>
        <taxon>Actinomycetes</taxon>
        <taxon>Catenulisporales</taxon>
        <taxon>Catenulisporaceae</taxon>
        <taxon>Catenulispora</taxon>
    </lineage>
</organism>
<reference evidence="2 3" key="1">
    <citation type="submission" date="2020-02" db="EMBL/GenBank/DDBJ databases">
        <title>Acidophilic actinobacteria isolated from forest soil.</title>
        <authorList>
            <person name="Golinska P."/>
        </authorList>
    </citation>
    <scope>NUCLEOTIDE SEQUENCE [LARGE SCALE GENOMIC DNA]</scope>
    <source>
        <strain evidence="2 3">NL8</strain>
    </source>
</reference>
<name>A0ABS5L118_9ACTN</name>
<sequence>MRSENETLRALYLGAEKEDSYLRDRNVFGDGITIEDDMAVLVRYSTGASVSYHLTAYSPWEGYRVMFNGTGGRLELEVEESAWQEPRTKLTSAKGAVHGDTAQENAGGARILVRPLWKPPYEVPIPDFDHSGHGGGDIRMLRALFDGEGRGDSGSDGGSSSGDGVPLATAVDGARALGVGLAANESFADGAAVDVEELVGIA</sequence>
<dbReference type="RefSeq" id="WP_212016930.1">
    <property type="nucleotide sequence ID" value="NZ_JACEGJ010000268.1"/>
</dbReference>
<comment type="caution">
    <text evidence="2">The sequence shown here is derived from an EMBL/GenBank/DDBJ whole genome shotgun (WGS) entry which is preliminary data.</text>
</comment>
<proteinExistence type="predicted"/>
<feature type="region of interest" description="Disordered" evidence="1">
    <location>
        <begin position="147"/>
        <end position="166"/>
    </location>
</feature>
<keyword evidence="3" id="KW-1185">Reference proteome</keyword>
<dbReference type="Proteomes" id="UP000730482">
    <property type="component" value="Unassembled WGS sequence"/>
</dbReference>
<protein>
    <submittedName>
        <fullName evidence="2">Uncharacterized protein</fullName>
    </submittedName>
</protein>
<evidence type="ECO:0000256" key="1">
    <source>
        <dbReference type="SAM" id="MobiDB-lite"/>
    </source>
</evidence>
<dbReference type="EMBL" id="JAAFYZ010000159">
    <property type="protein sequence ID" value="MBS2551879.1"/>
    <property type="molecule type" value="Genomic_DNA"/>
</dbReference>
<accession>A0ABS5L118</accession>
<evidence type="ECO:0000313" key="2">
    <source>
        <dbReference type="EMBL" id="MBS2551879.1"/>
    </source>
</evidence>
<dbReference type="Gene3D" id="3.30.360.10">
    <property type="entry name" value="Dihydrodipicolinate Reductase, domain 2"/>
    <property type="match status" value="1"/>
</dbReference>
<dbReference type="SUPFAM" id="SSF55347">
    <property type="entry name" value="Glyceraldehyde-3-phosphate dehydrogenase-like, C-terminal domain"/>
    <property type="match status" value="1"/>
</dbReference>
<gene>
    <name evidence="2" type="ORF">KGQ19_33950</name>
</gene>
<evidence type="ECO:0000313" key="3">
    <source>
        <dbReference type="Proteomes" id="UP000730482"/>
    </source>
</evidence>